<dbReference type="AlphaFoldDB" id="U6GFC7"/>
<name>U6GFC7_EIMAC</name>
<reference evidence="4" key="2">
    <citation type="submission" date="2013-10" db="EMBL/GenBank/DDBJ databases">
        <authorList>
            <person name="Aslett M."/>
        </authorList>
    </citation>
    <scope>NUCLEOTIDE SEQUENCE [LARGE SCALE GENOMIC DNA]</scope>
    <source>
        <strain evidence="4">Houghton</strain>
    </source>
</reference>
<feature type="compositionally biased region" description="Low complexity" evidence="3">
    <location>
        <begin position="16"/>
        <end position="88"/>
    </location>
</feature>
<evidence type="ECO:0000313" key="4">
    <source>
        <dbReference type="EMBL" id="CDI78885.1"/>
    </source>
</evidence>
<dbReference type="PANTHER" id="PTHR46403:SF1">
    <property type="entry name" value="TP53-REGULATED INHIBITOR OF APOPTOSIS 1"/>
    <property type="match status" value="1"/>
</dbReference>
<dbReference type="GO" id="GO:0005758">
    <property type="term" value="C:mitochondrial intermembrane space"/>
    <property type="evidence" value="ECO:0007669"/>
    <property type="project" value="TreeGrafter"/>
</dbReference>
<feature type="region of interest" description="Disordered" evidence="3">
    <location>
        <begin position="1"/>
        <end position="107"/>
    </location>
</feature>
<sequence>MLLFGRRSGGGHDSASDGTCGRSCSGSSSSSTSTEPDSNGGNRNNRGSGNSNDSSSINDDSSSINDDSSNNNANSSTNVTDSSNSTDTQGTSSATQRTPEELQKRATAMREAMDTCSGLKEQYDRCFNHWYRRHFLRGDMSRNCFHLFADYRLCISEELKRKGLE</sequence>
<organism evidence="4 5">
    <name type="scientific">Eimeria acervulina</name>
    <name type="common">Coccidian parasite</name>
    <dbReference type="NCBI Taxonomy" id="5801"/>
    <lineage>
        <taxon>Eukaryota</taxon>
        <taxon>Sar</taxon>
        <taxon>Alveolata</taxon>
        <taxon>Apicomplexa</taxon>
        <taxon>Conoidasida</taxon>
        <taxon>Coccidia</taxon>
        <taxon>Eucoccidiorida</taxon>
        <taxon>Eimeriorina</taxon>
        <taxon>Eimeriidae</taxon>
        <taxon>Eimeria</taxon>
    </lineage>
</organism>
<comment type="similarity">
    <text evidence="1">Belongs to the TRIAP1/MDM35 family.</text>
</comment>
<evidence type="ECO:0000256" key="1">
    <source>
        <dbReference type="ARBA" id="ARBA00006196"/>
    </source>
</evidence>
<reference evidence="4" key="1">
    <citation type="submission" date="2013-10" db="EMBL/GenBank/DDBJ databases">
        <title>Genomic analysis of the causative agents of coccidiosis in chickens.</title>
        <authorList>
            <person name="Reid A.J."/>
            <person name="Blake D."/>
            <person name="Billington K."/>
            <person name="Browne H."/>
            <person name="Dunn M."/>
            <person name="Hung S."/>
            <person name="Kawahara F."/>
            <person name="Miranda-Saavedra D."/>
            <person name="Mourier T."/>
            <person name="Nagra H."/>
            <person name="Otto T.D."/>
            <person name="Rawlings N."/>
            <person name="Sanchez A."/>
            <person name="Sanders M."/>
            <person name="Subramaniam C."/>
            <person name="Tay Y."/>
            <person name="Dear P."/>
            <person name="Doerig C."/>
            <person name="Gruber A."/>
            <person name="Parkinson J."/>
            <person name="Shirley M."/>
            <person name="Wan K.L."/>
            <person name="Berriman M."/>
            <person name="Tomley F."/>
            <person name="Pain A."/>
        </authorList>
    </citation>
    <scope>NUCLEOTIDE SEQUENCE [LARGE SCALE GENOMIC DNA]</scope>
    <source>
        <strain evidence="4">Houghton</strain>
    </source>
</reference>
<dbReference type="OrthoDB" id="19091at2759"/>
<dbReference type="VEuPathDB" id="ToxoDB:EAH_00008880"/>
<dbReference type="GO" id="GO:0005829">
    <property type="term" value="C:cytosol"/>
    <property type="evidence" value="ECO:0007669"/>
    <property type="project" value="TreeGrafter"/>
</dbReference>
<dbReference type="GeneID" id="25268958"/>
<dbReference type="InterPro" id="IPR007918">
    <property type="entry name" value="MDM35_apoptosis"/>
</dbReference>
<dbReference type="Pfam" id="PF05254">
    <property type="entry name" value="UPF0203"/>
    <property type="match status" value="1"/>
</dbReference>
<evidence type="ECO:0000256" key="3">
    <source>
        <dbReference type="SAM" id="MobiDB-lite"/>
    </source>
</evidence>
<dbReference type="GO" id="GO:0005634">
    <property type="term" value="C:nucleus"/>
    <property type="evidence" value="ECO:0007669"/>
    <property type="project" value="TreeGrafter"/>
</dbReference>
<dbReference type="GO" id="GO:0045332">
    <property type="term" value="P:phospholipid translocation"/>
    <property type="evidence" value="ECO:0007669"/>
    <property type="project" value="TreeGrafter"/>
</dbReference>
<keyword evidence="2" id="KW-1015">Disulfide bond</keyword>
<gene>
    <name evidence="4" type="ORF">EAH_00008880</name>
</gene>
<evidence type="ECO:0000256" key="2">
    <source>
        <dbReference type="ARBA" id="ARBA00023157"/>
    </source>
</evidence>
<protein>
    <submittedName>
        <fullName evidence="4">Uncharacterized protein</fullName>
    </submittedName>
</protein>
<proteinExistence type="inferred from homology"/>
<dbReference type="GO" id="GO:1990050">
    <property type="term" value="F:phosphatidic acid transfer activity"/>
    <property type="evidence" value="ECO:0007669"/>
    <property type="project" value="TreeGrafter"/>
</dbReference>
<dbReference type="EMBL" id="HG670930">
    <property type="protein sequence ID" value="CDI78885.1"/>
    <property type="molecule type" value="Genomic_DNA"/>
</dbReference>
<dbReference type="Proteomes" id="UP000018050">
    <property type="component" value="Unassembled WGS sequence"/>
</dbReference>
<evidence type="ECO:0000313" key="5">
    <source>
        <dbReference type="Proteomes" id="UP000018050"/>
    </source>
</evidence>
<accession>U6GFC7</accession>
<keyword evidence="5" id="KW-1185">Reference proteome</keyword>
<dbReference type="PANTHER" id="PTHR46403">
    <property type="entry name" value="TP53-REGULATED INHIBITOR OF APOPTOSIS 1"/>
    <property type="match status" value="1"/>
</dbReference>
<dbReference type="RefSeq" id="XP_013250930.1">
    <property type="nucleotide sequence ID" value="XM_013395476.1"/>
</dbReference>